<feature type="domain" description="G-patch" evidence="3">
    <location>
        <begin position="500"/>
        <end position="546"/>
    </location>
</feature>
<feature type="compositionally biased region" description="Basic and acidic residues" evidence="1">
    <location>
        <begin position="221"/>
        <end position="233"/>
    </location>
</feature>
<organism evidence="4">
    <name type="scientific">Xenopsylla cheopis</name>
    <name type="common">Oriental rat flea</name>
    <name type="synonym">Pulex cheopis</name>
    <dbReference type="NCBI Taxonomy" id="163159"/>
    <lineage>
        <taxon>Eukaryota</taxon>
        <taxon>Metazoa</taxon>
        <taxon>Ecdysozoa</taxon>
        <taxon>Arthropoda</taxon>
        <taxon>Hexapoda</taxon>
        <taxon>Insecta</taxon>
        <taxon>Pterygota</taxon>
        <taxon>Neoptera</taxon>
        <taxon>Endopterygota</taxon>
        <taxon>Siphonaptera</taxon>
        <taxon>Pulicidae</taxon>
        <taxon>Xenopsyllinae</taxon>
        <taxon>Xenopsylla</taxon>
    </lineage>
</organism>
<dbReference type="InterPro" id="IPR041591">
    <property type="entry name" value="OCRE"/>
</dbReference>
<feature type="region of interest" description="Disordered" evidence="1">
    <location>
        <begin position="255"/>
        <end position="285"/>
    </location>
</feature>
<dbReference type="PANTHER" id="PTHR23106">
    <property type="entry name" value="ANGIOGENIC FACTOR WITH G PATCH AND FHA DOMAINS 1"/>
    <property type="match status" value="1"/>
</dbReference>
<name>A0A6M2DEF6_XENCH</name>
<dbReference type="SUPFAM" id="SSF49879">
    <property type="entry name" value="SMAD/FHA domain"/>
    <property type="match status" value="1"/>
</dbReference>
<evidence type="ECO:0000259" key="3">
    <source>
        <dbReference type="PROSITE" id="PS50174"/>
    </source>
</evidence>
<feature type="compositionally biased region" description="Basic and acidic residues" evidence="1">
    <location>
        <begin position="255"/>
        <end position="266"/>
    </location>
</feature>
<evidence type="ECO:0000259" key="2">
    <source>
        <dbReference type="PROSITE" id="PS50006"/>
    </source>
</evidence>
<dbReference type="InterPro" id="IPR008984">
    <property type="entry name" value="SMAD_FHA_dom_sf"/>
</dbReference>
<proteinExistence type="predicted"/>
<dbReference type="Pfam" id="PF00498">
    <property type="entry name" value="FHA"/>
    <property type="match status" value="1"/>
</dbReference>
<reference evidence="4" key="1">
    <citation type="submission" date="2020-03" db="EMBL/GenBank/DDBJ databases">
        <title>Transcriptomic Profiling of the Digestive Tract of the Rat Flea, Xenopsylla cheopis, Following Blood Feeding and Infection with Yersinia pestis.</title>
        <authorList>
            <person name="Bland D.M."/>
            <person name="Martens C.A."/>
            <person name="Virtaneva K."/>
            <person name="Kanakabandi K."/>
            <person name="Long D."/>
            <person name="Rosenke R."/>
            <person name="Saturday G.A."/>
            <person name="Hoyt F.H."/>
            <person name="Bruno D.P."/>
            <person name="Ribeiro J.M.C."/>
            <person name="Hinnebusch J."/>
        </authorList>
    </citation>
    <scope>NUCLEOTIDE SEQUENCE</scope>
</reference>
<dbReference type="SMART" id="SM00443">
    <property type="entry name" value="G_patch"/>
    <property type="match status" value="1"/>
</dbReference>
<dbReference type="PROSITE" id="PS50006">
    <property type="entry name" value="FHA_DOMAIN"/>
    <property type="match status" value="1"/>
</dbReference>
<dbReference type="EMBL" id="GIIL01000866">
    <property type="protein sequence ID" value="NOV44592.1"/>
    <property type="molecule type" value="Transcribed_RNA"/>
</dbReference>
<dbReference type="InterPro" id="IPR053027">
    <property type="entry name" value="AGGF1"/>
</dbReference>
<feature type="compositionally biased region" description="Acidic residues" evidence="1">
    <location>
        <begin position="267"/>
        <end position="279"/>
    </location>
</feature>
<dbReference type="SMART" id="SM00240">
    <property type="entry name" value="FHA"/>
    <property type="match status" value="1"/>
</dbReference>
<dbReference type="PANTHER" id="PTHR23106:SF24">
    <property type="entry name" value="ANGIOGENIC FACTOR WITH G PATCH AND FHA DOMAINS 1"/>
    <property type="match status" value="1"/>
</dbReference>
<dbReference type="Pfam" id="PF17780">
    <property type="entry name" value="OCRE"/>
    <property type="match status" value="1"/>
</dbReference>
<evidence type="ECO:0000313" key="4">
    <source>
        <dbReference type="EMBL" id="NOV44592.1"/>
    </source>
</evidence>
<dbReference type="Pfam" id="PF01585">
    <property type="entry name" value="G-patch"/>
    <property type="match status" value="1"/>
</dbReference>
<protein>
    <submittedName>
        <fullName evidence="4">Putative angiogenic factor with g patch and fha 1 isoform x1</fullName>
    </submittedName>
</protein>
<dbReference type="InterPro" id="IPR000253">
    <property type="entry name" value="FHA_dom"/>
</dbReference>
<sequence>MSDKTETLNSEDDYSRIFHVKPAHINYEEKLKDYPDIIEYINKLHQVIDIQGEVLTNIRNALTAPGINLELAAAPRKDLFKPYLDVPKTFLKQNTLGNFIFEPVSGMYYDYNTGYYYDAELCLYYDGNTGRYFKYDDKDTEYSHQGQGDTANNASDVMVNVTSNPTDGEYVVRSPVLYNGKRSQEMEKQSKLSSDTKPELHQNKKARRNMKLMQSENQKSNLEDGKVITESEPEDGKVKIDSELEDAKVKIESELKKGKGKVKAESELEDGECSDDSDSSDTSTETLVEAVKTGHPAMRIIVLDSNSIKLRVGTLFLITCQGGTIGREGKHDILLPDINISKSHLKLTYEEFSKTYYVIDVGSRNGSFLNGKRLSESKQLSSPMEVKHGSILQVGPITMLCHIHLGDETCDSCEPGLVQAKSIPDNEVVKEYKVGKENLRIQHKKELQRLKKQYALPSNSTDIPRSKIYNDRAQIRRDVKGVDNPHGKMEVASIEQSVDAKNKGYIMLSKMGWSNGEGLGKCSDGARDPVPLVSNIGTTGLGLNVLDVPVMDYETETKRLKWKKAQERYNQTITTNKHHDQ</sequence>
<evidence type="ECO:0000256" key="1">
    <source>
        <dbReference type="SAM" id="MobiDB-lite"/>
    </source>
</evidence>
<feature type="domain" description="FHA" evidence="2">
    <location>
        <begin position="323"/>
        <end position="374"/>
    </location>
</feature>
<dbReference type="Gene3D" id="2.60.200.20">
    <property type="match status" value="1"/>
</dbReference>
<feature type="compositionally biased region" description="Polar residues" evidence="1">
    <location>
        <begin position="143"/>
        <end position="166"/>
    </location>
</feature>
<feature type="compositionally biased region" description="Basic and acidic residues" evidence="1">
    <location>
        <begin position="182"/>
        <end position="202"/>
    </location>
</feature>
<dbReference type="AlphaFoldDB" id="A0A6M2DEF6"/>
<accession>A0A6M2DEF6</accession>
<dbReference type="PROSITE" id="PS50174">
    <property type="entry name" value="G_PATCH"/>
    <property type="match status" value="1"/>
</dbReference>
<dbReference type="GO" id="GO:0003676">
    <property type="term" value="F:nucleic acid binding"/>
    <property type="evidence" value="ECO:0007669"/>
    <property type="project" value="InterPro"/>
</dbReference>
<dbReference type="InterPro" id="IPR000467">
    <property type="entry name" value="G_patch_dom"/>
</dbReference>
<feature type="region of interest" description="Disordered" evidence="1">
    <location>
        <begin position="140"/>
        <end position="233"/>
    </location>
</feature>